<dbReference type="Proteomes" id="UP000824014">
    <property type="component" value="Unassembled WGS sequence"/>
</dbReference>
<evidence type="ECO:0000313" key="5">
    <source>
        <dbReference type="EMBL" id="HIZ15919.1"/>
    </source>
</evidence>
<keyword evidence="2" id="KW-0472">Membrane</keyword>
<dbReference type="Gene3D" id="2.40.160.50">
    <property type="entry name" value="membrane protein fhac: a member of the omp85/tpsb transporter family"/>
    <property type="match status" value="1"/>
</dbReference>
<feature type="region of interest" description="Disordered" evidence="3">
    <location>
        <begin position="26"/>
        <end position="46"/>
    </location>
</feature>
<dbReference type="AlphaFoldDB" id="A0A9D2DFM2"/>
<dbReference type="InterPro" id="IPR000184">
    <property type="entry name" value="Bac_surfAg_D15"/>
</dbReference>
<proteinExistence type="predicted"/>
<evidence type="ECO:0000256" key="2">
    <source>
        <dbReference type="ARBA" id="ARBA00023136"/>
    </source>
</evidence>
<reference evidence="5" key="1">
    <citation type="journal article" date="2021" name="PeerJ">
        <title>Extensive microbial diversity within the chicken gut microbiome revealed by metagenomics and culture.</title>
        <authorList>
            <person name="Gilroy R."/>
            <person name="Ravi A."/>
            <person name="Getino M."/>
            <person name="Pursley I."/>
            <person name="Horton D.L."/>
            <person name="Alikhan N.F."/>
            <person name="Baker D."/>
            <person name="Gharbi K."/>
            <person name="Hall N."/>
            <person name="Watson M."/>
            <person name="Adriaenssens E.M."/>
            <person name="Foster-Nyarko E."/>
            <person name="Jarju S."/>
            <person name="Secka A."/>
            <person name="Antonio M."/>
            <person name="Oren A."/>
            <person name="Chaudhuri R.R."/>
            <person name="La Ragione R."/>
            <person name="Hildebrand F."/>
            <person name="Pallen M.J."/>
        </authorList>
    </citation>
    <scope>NUCLEOTIDE SEQUENCE</scope>
    <source>
        <strain evidence="5">ChiHjej11B10-19426</strain>
    </source>
</reference>
<comment type="subcellular location">
    <subcellularLocation>
        <location evidence="1">Membrane</location>
    </subcellularLocation>
</comment>
<dbReference type="EMBL" id="DXCC01000032">
    <property type="protein sequence ID" value="HIZ15919.1"/>
    <property type="molecule type" value="Genomic_DNA"/>
</dbReference>
<evidence type="ECO:0000256" key="3">
    <source>
        <dbReference type="SAM" id="MobiDB-lite"/>
    </source>
</evidence>
<comment type="caution">
    <text evidence="5">The sequence shown here is derived from an EMBL/GenBank/DDBJ whole genome shotgun (WGS) entry which is preliminary data.</text>
</comment>
<evidence type="ECO:0000313" key="6">
    <source>
        <dbReference type="Proteomes" id="UP000824014"/>
    </source>
</evidence>
<reference evidence="5" key="2">
    <citation type="submission" date="2021-04" db="EMBL/GenBank/DDBJ databases">
        <authorList>
            <person name="Gilroy R."/>
        </authorList>
    </citation>
    <scope>NUCLEOTIDE SEQUENCE</scope>
    <source>
        <strain evidence="5">ChiHjej11B10-19426</strain>
    </source>
</reference>
<protein>
    <submittedName>
        <fullName evidence="5">BamA/TamA family outer membrane protein</fullName>
    </submittedName>
</protein>
<evidence type="ECO:0000259" key="4">
    <source>
        <dbReference type="Pfam" id="PF01103"/>
    </source>
</evidence>
<organism evidence="5 6">
    <name type="scientific">Candidatus Tidjanibacter faecipullorum</name>
    <dbReference type="NCBI Taxonomy" id="2838766"/>
    <lineage>
        <taxon>Bacteria</taxon>
        <taxon>Pseudomonadati</taxon>
        <taxon>Bacteroidota</taxon>
        <taxon>Bacteroidia</taxon>
        <taxon>Bacteroidales</taxon>
        <taxon>Rikenellaceae</taxon>
        <taxon>Tidjanibacter</taxon>
    </lineage>
</organism>
<feature type="compositionally biased region" description="Basic and acidic residues" evidence="3">
    <location>
        <begin position="29"/>
        <end position="46"/>
    </location>
</feature>
<sequence length="398" mass="45336">MDGVALPDVSAGEHFAAECGHGARQWHVPPDRSRRSARQCDRGRRFGTPHPKDNYWRRLLYGHEDRTFEKRLDVSFAFLPSYAWETGLGLGGMATGLYRLDRTDSLMPPSDAMLSGSVTLRGAYLLTAEGHNYFKGRRSRLSWLVSLQNKPLDFWGISRAACDVNPVIAYTRRQVQTRLHYQYEPLRHLFVGARIDLRYVRAVSIDDPAYLLGQRTAYLNTGVGVSLEYDSRDFIPNPRRGVYLSVCQSVYPAGLGNYGRTLWRTTVTADYYQPVWRGGLLAFDLYGCFGSDDLPWTLREQLGGRWRMRGYYEGRYTDNHLVAAQVELRQSITRRLGVVVWYGGGTVFSGFDQLRWGDLLPTYGVGIRFEFKHNINLRVDYGFGRQSGGVVFSMGEAF</sequence>
<dbReference type="Pfam" id="PF01103">
    <property type="entry name" value="Omp85"/>
    <property type="match status" value="1"/>
</dbReference>
<evidence type="ECO:0000256" key="1">
    <source>
        <dbReference type="ARBA" id="ARBA00004370"/>
    </source>
</evidence>
<gene>
    <name evidence="5" type="ORF">H9816_08460</name>
</gene>
<feature type="domain" description="Bacterial surface antigen (D15)" evidence="4">
    <location>
        <begin position="132"/>
        <end position="398"/>
    </location>
</feature>
<dbReference type="GO" id="GO:0019867">
    <property type="term" value="C:outer membrane"/>
    <property type="evidence" value="ECO:0007669"/>
    <property type="project" value="InterPro"/>
</dbReference>
<name>A0A9D2DFM2_9BACT</name>
<accession>A0A9D2DFM2</accession>